<keyword evidence="10" id="KW-1185">Reference proteome</keyword>
<dbReference type="CDD" id="cd03404">
    <property type="entry name" value="SPFH_HflK"/>
    <property type="match status" value="1"/>
</dbReference>
<dbReference type="STRING" id="258515.SAMN05192585_1557"/>
<dbReference type="PANTHER" id="PTHR43327">
    <property type="entry name" value="STOMATIN-LIKE PROTEIN 2, MITOCHONDRIAL"/>
    <property type="match status" value="1"/>
</dbReference>
<reference evidence="9 10" key="1">
    <citation type="submission" date="2016-10" db="EMBL/GenBank/DDBJ databases">
        <authorList>
            <person name="de Groot N.N."/>
        </authorList>
    </citation>
    <scope>NUCLEOTIDE SEQUENCE [LARGE SCALE GENOMIC DNA]</scope>
    <source>
        <strain evidence="9 10">CGMCC 1.5012</strain>
    </source>
</reference>
<dbReference type="EMBL" id="FNID01000055">
    <property type="protein sequence ID" value="SDO10102.1"/>
    <property type="molecule type" value="Genomic_DNA"/>
</dbReference>
<evidence type="ECO:0000256" key="7">
    <source>
        <dbReference type="SAM" id="MobiDB-lite"/>
    </source>
</evidence>
<evidence type="ECO:0000256" key="3">
    <source>
        <dbReference type="ARBA" id="ARBA00022692"/>
    </source>
</evidence>
<evidence type="ECO:0000313" key="9">
    <source>
        <dbReference type="EMBL" id="SDO10102.1"/>
    </source>
</evidence>
<keyword evidence="3" id="KW-0812">Transmembrane</keyword>
<dbReference type="SUPFAM" id="SSF117892">
    <property type="entry name" value="Band 7/SPFH domain"/>
    <property type="match status" value="1"/>
</dbReference>
<keyword evidence="5" id="KW-0472">Membrane</keyword>
<comment type="function">
    <text evidence="6">HflC and HflK could encode or regulate a protease.</text>
</comment>
<dbReference type="NCBIfam" id="TIGR01933">
    <property type="entry name" value="hflK"/>
    <property type="match status" value="1"/>
</dbReference>
<dbReference type="GO" id="GO:0008233">
    <property type="term" value="F:peptidase activity"/>
    <property type="evidence" value="ECO:0007669"/>
    <property type="project" value="UniProtKB-KW"/>
</dbReference>
<dbReference type="InterPro" id="IPR010201">
    <property type="entry name" value="HflK"/>
</dbReference>
<protein>
    <recommendedName>
        <fullName evidence="6">Protein HflK</fullName>
    </recommendedName>
</protein>
<feature type="domain" description="Band 7" evidence="8">
    <location>
        <begin position="26"/>
        <end position="202"/>
    </location>
</feature>
<dbReference type="GO" id="GO:0006508">
    <property type="term" value="P:proteolysis"/>
    <property type="evidence" value="ECO:0007669"/>
    <property type="project" value="UniProtKB-KW"/>
</dbReference>
<comment type="subcellular location">
    <subcellularLocation>
        <location evidence="1 6">Membrane</location>
    </subcellularLocation>
</comment>
<dbReference type="SMART" id="SM00244">
    <property type="entry name" value="PHB"/>
    <property type="match status" value="1"/>
</dbReference>
<dbReference type="Gene3D" id="3.30.479.30">
    <property type="entry name" value="Band 7 domain"/>
    <property type="match status" value="1"/>
</dbReference>
<keyword evidence="9" id="KW-0645">Protease</keyword>
<dbReference type="InterPro" id="IPR050710">
    <property type="entry name" value="Band7/mec-2_domain"/>
</dbReference>
<dbReference type="PANTHER" id="PTHR43327:SF2">
    <property type="entry name" value="MODULATOR OF FTSH PROTEASE HFLK"/>
    <property type="match status" value="1"/>
</dbReference>
<evidence type="ECO:0000256" key="2">
    <source>
        <dbReference type="ARBA" id="ARBA00006971"/>
    </source>
</evidence>
<feature type="region of interest" description="Disordered" evidence="7">
    <location>
        <begin position="305"/>
        <end position="335"/>
    </location>
</feature>
<evidence type="ECO:0000313" key="10">
    <source>
        <dbReference type="Proteomes" id="UP000199182"/>
    </source>
</evidence>
<keyword evidence="9" id="KW-0378">Hydrolase</keyword>
<dbReference type="GO" id="GO:0016020">
    <property type="term" value="C:membrane"/>
    <property type="evidence" value="ECO:0007669"/>
    <property type="project" value="UniProtKB-SubCell"/>
</dbReference>
<name>A0A1H0GTI1_9FIRM</name>
<gene>
    <name evidence="9" type="ORF">SAMN05192585_1557</name>
</gene>
<comment type="subunit">
    <text evidence="6">HflC and HflK may interact to form a multimeric complex.</text>
</comment>
<evidence type="ECO:0000259" key="8">
    <source>
        <dbReference type="SMART" id="SM00244"/>
    </source>
</evidence>
<dbReference type="AlphaFoldDB" id="A0A1H0GTI1"/>
<accession>A0A1H0GTI1</accession>
<keyword evidence="4" id="KW-1133">Transmembrane helix</keyword>
<dbReference type="Proteomes" id="UP000199182">
    <property type="component" value="Unassembled WGS sequence"/>
</dbReference>
<dbReference type="InterPro" id="IPR001107">
    <property type="entry name" value="Band_7"/>
</dbReference>
<dbReference type="RefSeq" id="WP_162840456.1">
    <property type="nucleotide sequence ID" value="NZ_FNID01000055.1"/>
</dbReference>
<evidence type="ECO:0000256" key="6">
    <source>
        <dbReference type="RuleBase" id="RU364113"/>
    </source>
</evidence>
<organism evidence="9 10">
    <name type="scientific">Acetanaerobacterium elongatum</name>
    <dbReference type="NCBI Taxonomy" id="258515"/>
    <lineage>
        <taxon>Bacteria</taxon>
        <taxon>Bacillati</taxon>
        <taxon>Bacillota</taxon>
        <taxon>Clostridia</taxon>
        <taxon>Eubacteriales</taxon>
        <taxon>Oscillospiraceae</taxon>
        <taxon>Acetanaerobacterium</taxon>
    </lineage>
</organism>
<comment type="similarity">
    <text evidence="2 6">Belongs to the band 7/mec-2 family. HflK subfamily.</text>
</comment>
<dbReference type="InterPro" id="IPR036013">
    <property type="entry name" value="Band_7/SPFH_dom_sf"/>
</dbReference>
<evidence type="ECO:0000256" key="1">
    <source>
        <dbReference type="ARBA" id="ARBA00004370"/>
    </source>
</evidence>
<evidence type="ECO:0000256" key="4">
    <source>
        <dbReference type="ARBA" id="ARBA00022989"/>
    </source>
</evidence>
<proteinExistence type="inferred from homology"/>
<dbReference type="Pfam" id="PF01145">
    <property type="entry name" value="Band_7"/>
    <property type="match status" value="1"/>
</dbReference>
<sequence>MNRTKAVKTIVAAVLIVLVTLVVFANSFYTIHTGQEVVIQRFGKYIKTVTQPGINFKIPFVDDKTVVDVNNVYRLEFGFKTVGPNQFEDDYETAKMLTSDENIALVETIVQYQIKDSMQYLFKVSDIEGTLKIIAESAIRRVVANHTLDESLTGNKSAVQSEIMQDLQKVCDKYDSGIKIVGVQLQDVNPPKEVDAAFRDVAGAREDKNAYINEANAYKNEVIPTARGDAAAAVNQANAYAAQRVATAKAEVTAYEQLYEKYMQGTQTTRARMYLETMAEVLNGVDIYIMDDKNGMKLFNMNSSTSPVISSGTPSTSSSTAAQTSSSNTASTVSK</sequence>
<evidence type="ECO:0000256" key="5">
    <source>
        <dbReference type="ARBA" id="ARBA00023136"/>
    </source>
</evidence>